<name>A0AAD2FR91_9STRA</name>
<dbReference type="InterPro" id="IPR015943">
    <property type="entry name" value="WD40/YVTN_repeat-like_dom_sf"/>
</dbReference>
<dbReference type="PANTHER" id="PTHR36220">
    <property type="entry name" value="UNNAMED PRODUCT"/>
    <property type="match status" value="1"/>
</dbReference>
<keyword evidence="4" id="KW-0812">Transmembrane</keyword>
<comment type="caution">
    <text evidence="5">The sequence shown here is derived from an EMBL/GenBank/DDBJ whole genome shotgun (WGS) entry which is preliminary data.</text>
</comment>
<dbReference type="InterPro" id="IPR013519">
    <property type="entry name" value="Int_alpha_beta-p"/>
</dbReference>
<evidence type="ECO:0000313" key="5">
    <source>
        <dbReference type="EMBL" id="CAJ1949506.1"/>
    </source>
</evidence>
<evidence type="ECO:0000256" key="3">
    <source>
        <dbReference type="SAM" id="MobiDB-lite"/>
    </source>
</evidence>
<keyword evidence="4" id="KW-1133">Transmembrane helix</keyword>
<dbReference type="PROSITE" id="PS51470">
    <property type="entry name" value="FG_GAP"/>
    <property type="match status" value="2"/>
</dbReference>
<feature type="repeat" description="FG-GAP" evidence="1">
    <location>
        <begin position="301"/>
        <end position="359"/>
    </location>
</feature>
<feature type="transmembrane region" description="Helical" evidence="4">
    <location>
        <begin position="188"/>
        <end position="208"/>
    </location>
</feature>
<dbReference type="SUPFAM" id="SSF50965">
    <property type="entry name" value="Galactose oxidase, central domain"/>
    <property type="match status" value="3"/>
</dbReference>
<dbReference type="Gene3D" id="2.130.10.130">
    <property type="entry name" value="Integrin alpha, N-terminal"/>
    <property type="match status" value="1"/>
</dbReference>
<feature type="region of interest" description="Disordered" evidence="3">
    <location>
        <begin position="1"/>
        <end position="107"/>
    </location>
</feature>
<accession>A0AAD2FR91</accession>
<feature type="compositionally biased region" description="Basic and acidic residues" evidence="3">
    <location>
        <begin position="14"/>
        <end position="30"/>
    </location>
</feature>
<keyword evidence="6" id="KW-1185">Reference proteome</keyword>
<evidence type="ECO:0000313" key="6">
    <source>
        <dbReference type="Proteomes" id="UP001295423"/>
    </source>
</evidence>
<evidence type="ECO:0000256" key="2">
    <source>
        <dbReference type="SAM" id="Coils"/>
    </source>
</evidence>
<evidence type="ECO:0000256" key="1">
    <source>
        <dbReference type="PROSITE-ProRule" id="PRU00803"/>
    </source>
</evidence>
<sequence length="1238" mass="132729">MVPYGDLPSMVPSREGKETTGSRTAEKDSNGDAATGKNKPKLALAAASEDKAASSKANNVHSFDITPGATAIRGSKSANTARDTESLATVEVSGSNEGANHSSTSPDPMLVPDQDESFLAAEAIDHDEEVAAAYERGTKDARNEADQLRQQVEELQKQRAVAEVAIPVETTETEDDEEEERNKKCSPFTIFLLTMLGIAGIAAAVILGTRSKAAKDQMATAIPSLSPTLSPTVSPTLSLAPTSTPKFFFQQLGEQLNGSPGDDFGSSISLSSDGRVMAVGAVEIGSTGYVNLYQLDGVTWTLLRTFKGTNSGDMFGHSVSVSGDGNSLAVGIPGPGSDTRNAREGRVKVFDVGSNDTWEAIGNELFGTKRDGGGYFGFSVSLSEDGKMLAVGEPGNGGMNRAYEPDGGRVTVYELINGLWEDIGSPIVDECCLRLGWAVELSAGSHLRIAISGRYEYEYLTQGQVLELVDGDWKPIGQSFPNYELGETALSQDGNVVAFSGINRSSEYDSQNTDQSYPGVVSVHRYNPSTNWTEMGRIEVGNITRAPTVSLSPDGEVLAIGNPVYDSVGRVLLFYYDNSTSTWAPFTEGDFVGRQHDGRFGSSIALVGSKDNFTVAVGSFASNVHGSAGSVAVYNRRFGVVPTVTMGPTPAPTAATVSFNEIYKWHGDDNYEDFIVGNAVSLSKDGRVLAQSYFDGPQTVVKVYEDQSWDDQPHWKSIGTLTSPDTEAKFALSADGRVVALCNNIPSEESNATVSVFQYTGRGRWDQYGADINSARAGDFQEVNYLSLSQNGSTIAIGAILPDDWYEAPVVYRMENGQWEQLGEQEPWTSVTSLSLSCDGNIVAIGDSLPELFGDDTGAAAIFKYVDDKWQQLGQRFSGSGRKIYFGRSVSLSCDGTVVAIGSSSNDIDNGRNVGHVRVYRYSVMANWTQIGKPLIADESGDGFGNSFSLSADGRKLAIGAAAGSYVKVYEYDDENAYWHQVGATLEDELTGSGFGKSVALADTGEGTKLAVGAPFYVKSASALTGRTRLFQEQQVEGTNSPTETPLLAESVDFPLQNCEGDCDTDFDCDRGLLCMQRDGGESVPGCSGGEEDDSLTDYCIKCQDVPGWLDDVDIEWGKNCKWYQDNDAPGCPNWGLGRVGLFGLTAKEACCHCKSRDCGDVPDWSYLDSCTSRDCGDAPVVWEDSSSRHLRCDWYEMFDEIGCPNTGDDWGIAYDNSDGGGSTGMSANDACCHCRTY</sequence>
<dbReference type="Proteomes" id="UP001295423">
    <property type="component" value="Unassembled WGS sequence"/>
</dbReference>
<dbReference type="InterPro" id="IPR011043">
    <property type="entry name" value="Gal_Oxase/kelch_b-propeller"/>
</dbReference>
<dbReference type="Gene3D" id="2.130.10.10">
    <property type="entry name" value="YVTN repeat-like/Quinoprotein amine dehydrogenase"/>
    <property type="match status" value="1"/>
</dbReference>
<dbReference type="PANTHER" id="PTHR36220:SF1">
    <property type="entry name" value="GAMMA TUBULIN COMPLEX COMPONENT C-TERMINAL DOMAIN-CONTAINING PROTEIN"/>
    <property type="match status" value="1"/>
</dbReference>
<feature type="compositionally biased region" description="Polar residues" evidence="3">
    <location>
        <begin position="92"/>
        <end position="106"/>
    </location>
</feature>
<reference evidence="5" key="1">
    <citation type="submission" date="2023-08" db="EMBL/GenBank/DDBJ databases">
        <authorList>
            <person name="Audoor S."/>
            <person name="Bilcke G."/>
        </authorList>
    </citation>
    <scope>NUCLEOTIDE SEQUENCE</scope>
</reference>
<proteinExistence type="predicted"/>
<dbReference type="AlphaFoldDB" id="A0AAD2FR91"/>
<dbReference type="EMBL" id="CAKOGP040001758">
    <property type="protein sequence ID" value="CAJ1949506.1"/>
    <property type="molecule type" value="Genomic_DNA"/>
</dbReference>
<feature type="repeat" description="FG-GAP" evidence="1">
    <location>
        <begin position="981"/>
        <end position="1040"/>
    </location>
</feature>
<protein>
    <submittedName>
        <fullName evidence="5">Uncharacterized protein</fullName>
    </submittedName>
</protein>
<keyword evidence="2" id="KW-0175">Coiled coil</keyword>
<keyword evidence="4" id="KW-0472">Membrane</keyword>
<evidence type="ECO:0000256" key="4">
    <source>
        <dbReference type="SAM" id="Phobius"/>
    </source>
</evidence>
<organism evidence="5 6">
    <name type="scientific">Cylindrotheca closterium</name>
    <dbReference type="NCBI Taxonomy" id="2856"/>
    <lineage>
        <taxon>Eukaryota</taxon>
        <taxon>Sar</taxon>
        <taxon>Stramenopiles</taxon>
        <taxon>Ochrophyta</taxon>
        <taxon>Bacillariophyta</taxon>
        <taxon>Bacillariophyceae</taxon>
        <taxon>Bacillariophycidae</taxon>
        <taxon>Bacillariales</taxon>
        <taxon>Bacillariaceae</taxon>
        <taxon>Cylindrotheca</taxon>
    </lineage>
</organism>
<gene>
    <name evidence="5" type="ORF">CYCCA115_LOCUS12130</name>
</gene>
<dbReference type="InterPro" id="IPR028994">
    <property type="entry name" value="Integrin_alpha_N"/>
</dbReference>
<dbReference type="SMART" id="SM00191">
    <property type="entry name" value="Int_alpha"/>
    <property type="match status" value="4"/>
</dbReference>
<feature type="coiled-coil region" evidence="2">
    <location>
        <begin position="131"/>
        <end position="165"/>
    </location>
</feature>